<dbReference type="SUPFAM" id="SSF48008">
    <property type="entry name" value="GntR ligand-binding domain-like"/>
    <property type="match status" value="1"/>
</dbReference>
<dbReference type="Gene3D" id="1.20.120.530">
    <property type="entry name" value="GntR ligand-binding domain-like"/>
    <property type="match status" value="1"/>
</dbReference>
<keyword evidence="1" id="KW-0805">Transcription regulation</keyword>
<dbReference type="InterPro" id="IPR036390">
    <property type="entry name" value="WH_DNA-bd_sf"/>
</dbReference>
<dbReference type="SMART" id="SM00895">
    <property type="entry name" value="FCD"/>
    <property type="match status" value="1"/>
</dbReference>
<evidence type="ECO:0000256" key="1">
    <source>
        <dbReference type="ARBA" id="ARBA00023015"/>
    </source>
</evidence>
<dbReference type="PANTHER" id="PTHR43537:SF45">
    <property type="entry name" value="GNTR FAMILY REGULATORY PROTEIN"/>
    <property type="match status" value="1"/>
</dbReference>
<dbReference type="HOGENOM" id="CLU_017584_5_5_4"/>
<feature type="domain" description="GntR C-terminal" evidence="4">
    <location>
        <begin position="80"/>
        <end position="204"/>
    </location>
</feature>
<evidence type="ECO:0000313" key="5">
    <source>
        <dbReference type="EMBL" id="AHG66133.1"/>
    </source>
</evidence>
<name>W0PMA1_ADVMD</name>
<dbReference type="Proteomes" id="UP000019095">
    <property type="component" value="Chromosome"/>
</dbReference>
<dbReference type="InterPro" id="IPR036388">
    <property type="entry name" value="WH-like_DNA-bd_sf"/>
</dbReference>
<sequence>MAKVRGKVPRMLGDEIALEIRNGGFRPGEWIRLSDIEERFKASRFDARRALSELVLRQVLEHAPNRGYRVYAPDAETIRHVREARVFLEKESIRNVVRNIDPGTLHQLKTLATEFRNAADHGTRSEQNEINNRFHILLFSCSGNPVIEGMIEDLRQRLGGSSQAVWQSRDALLQSALDHMDIVAALEARDVERSVRLIERHITRSGT</sequence>
<proteinExistence type="predicted"/>
<dbReference type="GO" id="GO:0003700">
    <property type="term" value="F:DNA-binding transcription factor activity"/>
    <property type="evidence" value="ECO:0007669"/>
    <property type="project" value="InterPro"/>
</dbReference>
<dbReference type="InterPro" id="IPR000524">
    <property type="entry name" value="Tscrpt_reg_HTH_GntR"/>
</dbReference>
<dbReference type="Gene3D" id="1.10.10.10">
    <property type="entry name" value="Winged helix-like DNA-binding domain superfamily/Winged helix DNA-binding domain"/>
    <property type="match status" value="1"/>
</dbReference>
<dbReference type="SUPFAM" id="SSF46785">
    <property type="entry name" value="Winged helix' DNA-binding domain"/>
    <property type="match status" value="1"/>
</dbReference>
<accession>W0PMA1</accession>
<evidence type="ECO:0000256" key="2">
    <source>
        <dbReference type="ARBA" id="ARBA00023125"/>
    </source>
</evidence>
<dbReference type="EMBL" id="CP003915">
    <property type="protein sequence ID" value="AHG66133.1"/>
    <property type="molecule type" value="Genomic_DNA"/>
</dbReference>
<dbReference type="InterPro" id="IPR011711">
    <property type="entry name" value="GntR_C"/>
</dbReference>
<dbReference type="RefSeq" id="WP_025374821.1">
    <property type="nucleotide sequence ID" value="NZ_CP003915.1"/>
</dbReference>
<dbReference type="STRING" id="1247726.MIM_c40860"/>
<dbReference type="AlphaFoldDB" id="W0PMA1"/>
<dbReference type="GO" id="GO:0003677">
    <property type="term" value="F:DNA binding"/>
    <property type="evidence" value="ECO:0007669"/>
    <property type="project" value="UniProtKB-KW"/>
</dbReference>
<dbReference type="PANTHER" id="PTHR43537">
    <property type="entry name" value="TRANSCRIPTIONAL REGULATOR, GNTR FAMILY"/>
    <property type="match status" value="1"/>
</dbReference>
<keyword evidence="6" id="KW-1185">Reference proteome</keyword>
<organism evidence="5 6">
    <name type="scientific">Advenella mimigardefordensis (strain DSM 17166 / LMG 22922 / DPN7)</name>
    <dbReference type="NCBI Taxonomy" id="1247726"/>
    <lineage>
        <taxon>Bacteria</taxon>
        <taxon>Pseudomonadati</taxon>
        <taxon>Pseudomonadota</taxon>
        <taxon>Betaproteobacteria</taxon>
        <taxon>Burkholderiales</taxon>
        <taxon>Alcaligenaceae</taxon>
    </lineage>
</organism>
<evidence type="ECO:0000259" key="4">
    <source>
        <dbReference type="SMART" id="SM00895"/>
    </source>
</evidence>
<dbReference type="KEGG" id="amim:MIM_c40860"/>
<dbReference type="PATRIC" id="fig|1247726.3.peg.4505"/>
<keyword evidence="3" id="KW-0804">Transcription</keyword>
<keyword evidence="2" id="KW-0238">DNA-binding</keyword>
<evidence type="ECO:0000313" key="6">
    <source>
        <dbReference type="Proteomes" id="UP000019095"/>
    </source>
</evidence>
<dbReference type="Pfam" id="PF00392">
    <property type="entry name" value="GntR"/>
    <property type="match status" value="1"/>
</dbReference>
<dbReference type="InterPro" id="IPR008920">
    <property type="entry name" value="TF_FadR/GntR_C"/>
</dbReference>
<dbReference type="Pfam" id="PF07729">
    <property type="entry name" value="FCD"/>
    <property type="match status" value="1"/>
</dbReference>
<protein>
    <submittedName>
        <fullName evidence="5">Transcriptional regulator, GntR family</fullName>
    </submittedName>
</protein>
<dbReference type="eggNOG" id="COG1802">
    <property type="taxonomic scope" value="Bacteria"/>
</dbReference>
<evidence type="ECO:0000256" key="3">
    <source>
        <dbReference type="ARBA" id="ARBA00023163"/>
    </source>
</evidence>
<reference evidence="5 6" key="1">
    <citation type="journal article" date="2014" name="Microbiology">
        <title>Unravelling the complete genome sequence of Advenella mimigardefordensis strain DPN7T and novel insights in the catabolism of the xenobiotic polythioester precursor 3,3'-dithiodipropionate.</title>
        <authorList>
            <person name="Wubbeler J.H."/>
            <person name="Hiessl S."/>
            <person name="Schuldes J."/>
            <person name="Thurmer A."/>
            <person name="Daniel R."/>
            <person name="Steinbuchel A."/>
        </authorList>
    </citation>
    <scope>NUCLEOTIDE SEQUENCE [LARGE SCALE GENOMIC DNA]</scope>
    <source>
        <strain evidence="6">DSM 17166 / LMG 22922 / DPN7</strain>
    </source>
</reference>
<dbReference type="OrthoDB" id="8638122at2"/>
<gene>
    <name evidence="5" type="ORF">MIM_c40860</name>
</gene>